<keyword evidence="1" id="KW-1133">Transmembrane helix</keyword>
<dbReference type="EMBL" id="CP002455">
    <property type="protein sequence ID" value="ADX67057.1"/>
    <property type="molecule type" value="Genomic_DNA"/>
</dbReference>
<dbReference type="STRING" id="865938.Weevi_0337"/>
<evidence type="ECO:0000313" key="2">
    <source>
        <dbReference type="EMBL" id="ADX67057.1"/>
    </source>
</evidence>
<dbReference type="Pfam" id="PF19136">
    <property type="entry name" value="DUF5819"/>
    <property type="match status" value="1"/>
</dbReference>
<sequence>MRKTFTIVLKIIFSVYFLFIIFIQVYDQNFFESEKVGKIKNKYALPFFEQNWGMFSPNPPMGNHYFLVKFESGNIESDYIDIHKKVREKSFNSLFSIDQRIIKYFAECYNDIVRKKSKNINIEKNIHSSHGLESILNYSKIVLNNQRDFLEKTSPNDSVFVKIYLIDEQLNKDIYKDKTYTKSFIELDRIYLTTTENGK</sequence>
<dbReference type="InterPro" id="IPR043857">
    <property type="entry name" value="DUF5819"/>
</dbReference>
<reference evidence="2 3" key="1">
    <citation type="journal article" date="2011" name="Stand. Genomic Sci.">
        <title>Complete genome sequence of Weeksella virosa type strain (9751).</title>
        <authorList>
            <person name="Lang E."/>
            <person name="Teshima H."/>
            <person name="Lucas S."/>
            <person name="Lapidus A."/>
            <person name="Hammon N."/>
            <person name="Deshpande S."/>
            <person name="Nolan M."/>
            <person name="Cheng J.F."/>
            <person name="Pitluck S."/>
            <person name="Liolios K."/>
            <person name="Pagani I."/>
            <person name="Mikhailova N."/>
            <person name="Ivanova N."/>
            <person name="Mavromatis K."/>
            <person name="Pati A."/>
            <person name="Tapia R."/>
            <person name="Han C."/>
            <person name="Goodwin L."/>
            <person name="Chen A."/>
            <person name="Palaniappan K."/>
            <person name="Land M."/>
            <person name="Hauser L."/>
            <person name="Chang Y.J."/>
            <person name="Jeffries C.D."/>
            <person name="Brambilla E.M."/>
            <person name="Kopitz M."/>
            <person name="Rohde M."/>
            <person name="Goker M."/>
            <person name="Tindall B.J."/>
            <person name="Detter J.C."/>
            <person name="Woyke T."/>
            <person name="Bristow J."/>
            <person name="Eisen J.A."/>
            <person name="Markowitz V."/>
            <person name="Hugenholtz P."/>
            <person name="Klenk H.P."/>
            <person name="Kyrpides N.C."/>
        </authorList>
    </citation>
    <scope>NUCLEOTIDE SEQUENCE [LARGE SCALE GENOMIC DNA]</scope>
    <source>
        <strain evidence="3">ATCC 43766 / DSM 16922 / JCM 21250 / NBRC 16016 / NCTC 11634 / CL345/78</strain>
    </source>
</reference>
<organism evidence="2 3">
    <name type="scientific">Weeksella virosa (strain ATCC 43766 / DSM 16922 / JCM 21250 / CCUG 30538 / CDC 9751 / IAM 14551 / NBRC 16016 / NCTC 11634 / CL345/78)</name>
    <dbReference type="NCBI Taxonomy" id="865938"/>
    <lineage>
        <taxon>Bacteria</taxon>
        <taxon>Pseudomonadati</taxon>
        <taxon>Bacteroidota</taxon>
        <taxon>Flavobacteriia</taxon>
        <taxon>Flavobacteriales</taxon>
        <taxon>Weeksellaceae</taxon>
        <taxon>Weeksella</taxon>
    </lineage>
</organism>
<dbReference type="Proteomes" id="UP000008641">
    <property type="component" value="Chromosome"/>
</dbReference>
<protein>
    <submittedName>
        <fullName evidence="2">Uncharacterized protein</fullName>
    </submittedName>
</protein>
<dbReference type="eggNOG" id="ENOG5033V2J">
    <property type="taxonomic scope" value="Bacteria"/>
</dbReference>
<feature type="transmembrane region" description="Helical" evidence="1">
    <location>
        <begin position="7"/>
        <end position="26"/>
    </location>
</feature>
<reference evidence="3" key="2">
    <citation type="journal article" date="2011" name="Stand. Genomic Sci.">
        <title>Complete genome sequence of Weeksella virosa type strain (9751T).</title>
        <authorList>
            <person name="Lang E."/>
            <person name="Teshima H."/>
            <person name="Lucas S."/>
            <person name="Lapidus A."/>
            <person name="Hammon N."/>
            <person name="Deshpande S."/>
            <person name="Nolan M."/>
            <person name="Cheng J."/>
            <person name="Pitluck S."/>
            <person name="Liolios K."/>
            <person name="Pagani I."/>
            <person name="Mikhailova N."/>
            <person name="Ivanova N."/>
            <person name="Mavromatis K."/>
            <person name="Pati A."/>
            <person name="Tapia R."/>
            <person name="Han C."/>
            <person name="Goodwin L."/>
            <person name="Chen A."/>
            <person name="Palaniappan K."/>
            <person name="Land M."/>
            <person name="Hauser L."/>
            <person name="Chang Y."/>
            <person name="Jeffries C."/>
            <person name="Brambilla E."/>
            <person name="Kopitz M."/>
            <person name="Rohde M."/>
            <person name="Goker M."/>
            <person name="Tindall B."/>
            <person name="Detter J."/>
            <person name="Woyke T."/>
            <person name="Bristow J."/>
            <person name="Eisen J."/>
            <person name="Markowitz V."/>
            <person name="Hugenholtz P."/>
            <person name="Klenk H."/>
            <person name="Kyrpides N."/>
        </authorList>
    </citation>
    <scope>NUCLEOTIDE SEQUENCE [LARGE SCALE GENOMIC DNA]</scope>
    <source>
        <strain evidence="3">ATCC 43766 / DSM 16922 / JCM 21250 / NBRC 16016 / NCTC 11634 / CL345/78</strain>
    </source>
</reference>
<keyword evidence="3" id="KW-1185">Reference proteome</keyword>
<name>F0NY66_WEEVC</name>
<gene>
    <name evidence="2" type="ordered locus">Weevi_0337</name>
</gene>
<evidence type="ECO:0000313" key="3">
    <source>
        <dbReference type="Proteomes" id="UP000008641"/>
    </source>
</evidence>
<keyword evidence="1" id="KW-0472">Membrane</keyword>
<proteinExistence type="predicted"/>
<dbReference type="AlphaFoldDB" id="F0NY66"/>
<accession>F0NY66</accession>
<keyword evidence="1" id="KW-0812">Transmembrane</keyword>
<dbReference type="HOGENOM" id="CLU_1371729_0_0_10"/>
<dbReference type="OrthoDB" id="9342777at2"/>
<dbReference type="KEGG" id="wvi:Weevi_0337"/>
<evidence type="ECO:0000256" key="1">
    <source>
        <dbReference type="SAM" id="Phobius"/>
    </source>
</evidence>
<dbReference type="RefSeq" id="WP_013597449.1">
    <property type="nucleotide sequence ID" value="NC_015144.1"/>
</dbReference>